<dbReference type="Proteomes" id="UP000481583">
    <property type="component" value="Unassembled WGS sequence"/>
</dbReference>
<dbReference type="AlphaFoldDB" id="A0A6G4TZA0"/>
<name>A0A6G4TZA0_9ACTN</name>
<comment type="caution">
    <text evidence="1">The sequence shown here is derived from an EMBL/GenBank/DDBJ whole genome shotgun (WGS) entry which is preliminary data.</text>
</comment>
<protein>
    <recommendedName>
        <fullName evidence="3">Alpha-galactosidase</fullName>
    </recommendedName>
</protein>
<gene>
    <name evidence="1" type="ORF">G5C51_15530</name>
</gene>
<reference evidence="1 2" key="1">
    <citation type="submission" date="2020-02" db="EMBL/GenBank/DDBJ databases">
        <title>Whole-genome analyses of novel actinobacteria.</title>
        <authorList>
            <person name="Sahin N."/>
        </authorList>
    </citation>
    <scope>NUCLEOTIDE SEQUENCE [LARGE SCALE GENOMIC DNA]</scope>
    <source>
        <strain evidence="1 2">A7024</strain>
    </source>
</reference>
<dbReference type="InterPro" id="IPR013785">
    <property type="entry name" value="Aldolase_TIM"/>
</dbReference>
<dbReference type="Gene3D" id="3.20.20.70">
    <property type="entry name" value="Aldolase class I"/>
    <property type="match status" value="1"/>
</dbReference>
<evidence type="ECO:0008006" key="3">
    <source>
        <dbReference type="Google" id="ProtNLM"/>
    </source>
</evidence>
<proteinExistence type="predicted"/>
<dbReference type="EMBL" id="JAAKZV010000058">
    <property type="protein sequence ID" value="NGN65305.1"/>
    <property type="molecule type" value="Genomic_DNA"/>
</dbReference>
<sequence length="734" mass="79252">MTQPVIDDDGTCVRIEATAYTWRWSRADDGFVFRDARGREVVRGTGQPTVRVRRDGEEVCSAGTATACDVDGDRVRVTYEGVNGTATVRLCWRFDDDGCWIEPLGYAAARDEDIESVHWFATAGPDPRPTLAAAFLVHPGICEAPVLSPIVPAITGLDLTTWLGRGACDVDSPMQQWGLPAHYFGGFHADGMPLLAGRVEDRVSAAYCCGLAELPDGDLMLRIAGGSAAPVLRLAGKPWSAARGEQLLGPRWRMSFGADQRAAVAAYQRALVAAGVVSGSHRTPVKDETLALPQFTTWAAQLALDADQERLDQDSLETIHAAYRATGLTRGLFVIDDKWEGSYGVLEHDTKRLPDFEDFLRRVRADGDRIGLWAAFLRCDDPGALGLTDAHMLRGADGRPIVRPGGYRLYDVTHPETAAALTACIGRFVRRYRPSLVKFDFGYELPSLATARPHDPRLGGERIFGHAVELVVDALRAADPDIAVMYYSLSPLFASRLDLVSADDLFLAAGEIPAEVNRRLYFSSVLTELGVASYGSSGYDAADLEQIWFDSIASGPLGSLGSFATGRPADRLTPHQVAAYNGLSRLVRPSPLGTVAALGGVPHAVSTGARAASWVRYEDGEPALAALRPHGFAGVPGHERLDDVVETDAQAAVASLTAQPLTRSDHLAVVAFQPARLVVRHEGPATQAHLTAHLPGGRTRPLDTFPVEHGRVRMDVPDRLPDGTPVEHVEVRFD</sequence>
<dbReference type="SUPFAM" id="SSF51445">
    <property type="entry name" value="(Trans)glycosidases"/>
    <property type="match status" value="1"/>
</dbReference>
<organism evidence="1 2">
    <name type="scientific">Streptomyces coryli</name>
    <dbReference type="NCBI Taxonomy" id="1128680"/>
    <lineage>
        <taxon>Bacteria</taxon>
        <taxon>Bacillati</taxon>
        <taxon>Actinomycetota</taxon>
        <taxon>Actinomycetes</taxon>
        <taxon>Kitasatosporales</taxon>
        <taxon>Streptomycetaceae</taxon>
        <taxon>Streptomyces</taxon>
    </lineage>
</organism>
<evidence type="ECO:0000313" key="2">
    <source>
        <dbReference type="Proteomes" id="UP000481583"/>
    </source>
</evidence>
<dbReference type="RefSeq" id="WP_165237609.1">
    <property type="nucleotide sequence ID" value="NZ_JAAKZV010000058.1"/>
</dbReference>
<accession>A0A6G4TZA0</accession>
<keyword evidence="2" id="KW-1185">Reference proteome</keyword>
<evidence type="ECO:0000313" key="1">
    <source>
        <dbReference type="EMBL" id="NGN65305.1"/>
    </source>
</evidence>
<dbReference type="InterPro" id="IPR017853">
    <property type="entry name" value="GH"/>
</dbReference>